<name>Q0VSV7_ALCBS</name>
<dbReference type="Proteomes" id="UP000008871">
    <property type="component" value="Chromosome"/>
</dbReference>
<evidence type="ECO:0000313" key="3">
    <source>
        <dbReference type="EMBL" id="CAL15741.1"/>
    </source>
</evidence>
<evidence type="ECO:0008006" key="5">
    <source>
        <dbReference type="Google" id="ProtNLM"/>
    </source>
</evidence>
<dbReference type="KEGG" id="abo:ABO_0293"/>
<evidence type="ECO:0000256" key="1">
    <source>
        <dbReference type="ARBA" id="ARBA00005953"/>
    </source>
</evidence>
<dbReference type="PANTHER" id="PTHR31793">
    <property type="entry name" value="4-HYDROXYBENZOYL-COA THIOESTERASE FAMILY MEMBER"/>
    <property type="match status" value="1"/>
</dbReference>
<dbReference type="Pfam" id="PF13279">
    <property type="entry name" value="4HBT_2"/>
    <property type="match status" value="1"/>
</dbReference>
<protein>
    <recommendedName>
        <fullName evidence="5">Thioesterase domain-containing protein</fullName>
    </recommendedName>
</protein>
<dbReference type="STRING" id="393595.ABO_0293"/>
<sequence length="151" mass="16685">MGGYGYHGGFFPVLDSAMFEQTITPRFYETDAFGHVNNTVVTGWFETGRAPLFRLFGDAENPASMPLILARVEVDFVAQIYYGSDVILRAAIERIGNSSFVVIQQAWQNGALVARGRAVQVYFDHKTQASAPLPDDLRDALAQHEGELPES</sequence>
<evidence type="ECO:0000313" key="4">
    <source>
        <dbReference type="Proteomes" id="UP000008871"/>
    </source>
</evidence>
<dbReference type="InterPro" id="IPR029069">
    <property type="entry name" value="HotDog_dom_sf"/>
</dbReference>
<organism evidence="3 4">
    <name type="scientific">Alcanivorax borkumensis (strain ATCC 700651 / DSM 11573 / NCIMB 13689 / SK2)</name>
    <dbReference type="NCBI Taxonomy" id="393595"/>
    <lineage>
        <taxon>Bacteria</taxon>
        <taxon>Pseudomonadati</taxon>
        <taxon>Pseudomonadota</taxon>
        <taxon>Gammaproteobacteria</taxon>
        <taxon>Oceanospirillales</taxon>
        <taxon>Alcanivoracaceae</taxon>
        <taxon>Alcanivorax</taxon>
    </lineage>
</organism>
<dbReference type="InterPro" id="IPR050563">
    <property type="entry name" value="4-hydroxybenzoyl-CoA_TE"/>
</dbReference>
<comment type="similarity">
    <text evidence="1">Belongs to the 4-hydroxybenzoyl-CoA thioesterase family.</text>
</comment>
<dbReference type="eggNOG" id="COG0824">
    <property type="taxonomic scope" value="Bacteria"/>
</dbReference>
<dbReference type="HOGENOM" id="CLU_101141_2_1_6"/>
<reference evidence="3 4" key="1">
    <citation type="journal article" date="2006" name="Nat. Biotechnol.">
        <title>Genome sequence of the ubiquitous hydrocarbon-degrading marine bacterium Alcanivorax borkumensis.</title>
        <authorList>
            <person name="Schneiker S."/>
            <person name="Martins dos Santos V.A.P."/>
            <person name="Bartels D."/>
            <person name="Bekel T."/>
            <person name="Brecht M."/>
            <person name="Buhrmester J."/>
            <person name="Chernikova T.N."/>
            <person name="Denaro R."/>
            <person name="Ferrer M."/>
            <person name="Gertler C."/>
            <person name="Goesmann A."/>
            <person name="Golyshina O.V."/>
            <person name="Kaminski F."/>
            <person name="Khachane A.N."/>
            <person name="Lang S."/>
            <person name="Linke B."/>
            <person name="McHardy A.C."/>
            <person name="Meyer F."/>
            <person name="Nechitaylo T."/>
            <person name="Puehler A."/>
            <person name="Regenhardt D."/>
            <person name="Rupp O."/>
            <person name="Sabirova J.S."/>
            <person name="Selbitschka W."/>
            <person name="Yakimov M.M."/>
            <person name="Timmis K.N."/>
            <person name="Vorhoelter F.-J."/>
            <person name="Weidner S."/>
            <person name="Kaiser O."/>
            <person name="Golyshin P.N."/>
        </authorList>
    </citation>
    <scope>NUCLEOTIDE SEQUENCE [LARGE SCALE GENOMIC DNA]</scope>
    <source>
        <strain evidence="4">ATCC 700651 / DSM 11573 / NCIMB 13689 / SK2</strain>
    </source>
</reference>
<keyword evidence="2" id="KW-0378">Hydrolase</keyword>
<dbReference type="GO" id="GO:0047617">
    <property type="term" value="F:fatty acyl-CoA hydrolase activity"/>
    <property type="evidence" value="ECO:0007669"/>
    <property type="project" value="TreeGrafter"/>
</dbReference>
<dbReference type="CDD" id="cd00586">
    <property type="entry name" value="4HBT"/>
    <property type="match status" value="1"/>
</dbReference>
<evidence type="ECO:0000256" key="2">
    <source>
        <dbReference type="ARBA" id="ARBA00022801"/>
    </source>
</evidence>
<dbReference type="Gene3D" id="3.10.129.10">
    <property type="entry name" value="Hotdog Thioesterase"/>
    <property type="match status" value="1"/>
</dbReference>
<accession>Q0VSV7</accession>
<keyword evidence="4" id="KW-1185">Reference proteome</keyword>
<dbReference type="EMBL" id="AM286690">
    <property type="protein sequence ID" value="CAL15741.1"/>
    <property type="molecule type" value="Genomic_DNA"/>
</dbReference>
<gene>
    <name evidence="3" type="ordered locus">ABO_0293</name>
</gene>
<dbReference type="SUPFAM" id="SSF54637">
    <property type="entry name" value="Thioesterase/thiol ester dehydrase-isomerase"/>
    <property type="match status" value="1"/>
</dbReference>
<dbReference type="AlphaFoldDB" id="Q0VSV7"/>
<proteinExistence type="inferred from homology"/>
<dbReference type="PANTHER" id="PTHR31793:SF27">
    <property type="entry name" value="NOVEL THIOESTERASE SUPERFAMILY DOMAIN AND SAPOSIN A-TYPE DOMAIN CONTAINING PROTEIN (0610012H03RIK)"/>
    <property type="match status" value="1"/>
</dbReference>